<evidence type="ECO:0000313" key="9">
    <source>
        <dbReference type="EMBL" id="MFC4362448.1"/>
    </source>
</evidence>
<organism evidence="9 10">
    <name type="scientific">Simiduia curdlanivorans</name>
    <dbReference type="NCBI Taxonomy" id="1492769"/>
    <lineage>
        <taxon>Bacteria</taxon>
        <taxon>Pseudomonadati</taxon>
        <taxon>Pseudomonadota</taxon>
        <taxon>Gammaproteobacteria</taxon>
        <taxon>Cellvibrionales</taxon>
        <taxon>Cellvibrionaceae</taxon>
        <taxon>Simiduia</taxon>
    </lineage>
</organism>
<dbReference type="InterPro" id="IPR005320">
    <property type="entry name" value="Peptidase_S51"/>
</dbReference>
<dbReference type="EMBL" id="JBHSCX010000006">
    <property type="protein sequence ID" value="MFC4362448.1"/>
    <property type="molecule type" value="Genomic_DNA"/>
</dbReference>
<evidence type="ECO:0000256" key="5">
    <source>
        <dbReference type="ARBA" id="ARBA00015719"/>
    </source>
</evidence>
<dbReference type="RefSeq" id="WP_290260511.1">
    <property type="nucleotide sequence ID" value="NZ_JAUFQG010000004.1"/>
</dbReference>
<dbReference type="InterPro" id="IPR011811">
    <property type="entry name" value="Peptidase_S51_cyanophycinase"/>
</dbReference>
<dbReference type="Pfam" id="PF03575">
    <property type="entry name" value="Peptidase_S51"/>
    <property type="match status" value="1"/>
</dbReference>
<comment type="caution">
    <text evidence="9">The sequence shown here is derived from an EMBL/GenBank/DDBJ whole genome shotgun (WGS) entry which is preliminary data.</text>
</comment>
<evidence type="ECO:0000256" key="3">
    <source>
        <dbReference type="ARBA" id="ARBA00006534"/>
    </source>
</evidence>
<keyword evidence="10" id="KW-1185">Reference proteome</keyword>
<evidence type="ECO:0000256" key="6">
    <source>
        <dbReference type="ARBA" id="ARBA00022670"/>
    </source>
</evidence>
<comment type="similarity">
    <text evidence="3">Belongs to the peptidase S51 family.</text>
</comment>
<evidence type="ECO:0000256" key="1">
    <source>
        <dbReference type="ARBA" id="ARBA00001092"/>
    </source>
</evidence>
<dbReference type="CDD" id="cd03145">
    <property type="entry name" value="GAT1_cyanophycinase"/>
    <property type="match status" value="1"/>
</dbReference>
<sequence length="425" mass="46440">MRFLVFFVVLILSFTFGSTALAGGKLLIVGGALESSNAQVYRAFIDAIPAQAKIAIVPAASGRPALYAEKFRKDLNRYGVTNERIVIVPLALVDDPSTDVDESKWQDNAYSTDLLASLEGVQGFWFVGGDQTRITQLLMRDGEESPLLKFIRDKLQSGAIVGGTSAGAAMMSHQMIAGGDSVSALLSPPAEAYTGMESQELGQLYWQPGLNFLPSILVDQHFDRKARLGRLAVAMCRLKQGYGLGVDEDTAAFVDLEKQSLRVLGRGNVVWLEAATGGCNLSEDSREQADVATEVIRQFSLSLMAAGDSWQWSRKLFKASDGKQKTVGREAFAGGVHSGGGFALANARLDQSLGFDLLDNSDSTQLDRFTLARFQNHDYLVRYQFKQSPKSEGYWGYLDGTKDSYSAVNVIFSVELRRLSERLIP</sequence>
<dbReference type="PANTHER" id="PTHR36175:SF1">
    <property type="entry name" value="CYANOPHYCINASE"/>
    <property type="match status" value="1"/>
</dbReference>
<dbReference type="NCBIfam" id="TIGR02069">
    <property type="entry name" value="cyanophycinase"/>
    <property type="match status" value="1"/>
</dbReference>
<gene>
    <name evidence="9" type="ORF">ACFOX3_09045</name>
</gene>
<keyword evidence="7 9" id="KW-0378">Hydrolase</keyword>
<dbReference type="PANTHER" id="PTHR36175">
    <property type="entry name" value="CYANOPHYCINASE"/>
    <property type="match status" value="1"/>
</dbReference>
<comment type="catalytic activity">
    <reaction evidence="1">
        <text>[L-4-(L-arginin-2-N-yl)aspartate](n) + H2O = [L-4-(L-arginin-2-N-yl)aspartate](n-1) + L-4-(L-arginin-2-N-yl)aspartate</text>
        <dbReference type="Rhea" id="RHEA:12845"/>
        <dbReference type="Rhea" id="RHEA-COMP:13728"/>
        <dbReference type="Rhea" id="RHEA-COMP:13734"/>
        <dbReference type="ChEBI" id="CHEBI:15377"/>
        <dbReference type="ChEBI" id="CHEBI:137986"/>
        <dbReference type="ChEBI" id="CHEBI:137991"/>
        <dbReference type="EC" id="3.4.15.6"/>
    </reaction>
</comment>
<dbReference type="InterPro" id="IPR029062">
    <property type="entry name" value="Class_I_gatase-like"/>
</dbReference>
<dbReference type="Gene3D" id="3.40.50.880">
    <property type="match status" value="1"/>
</dbReference>
<keyword evidence="6" id="KW-0645">Protease</keyword>
<evidence type="ECO:0000256" key="8">
    <source>
        <dbReference type="ARBA" id="ARBA00022825"/>
    </source>
</evidence>
<proteinExistence type="inferred from homology"/>
<dbReference type="SUPFAM" id="SSF52317">
    <property type="entry name" value="Class I glutamine amidotransferase-like"/>
    <property type="match status" value="1"/>
</dbReference>
<dbReference type="GO" id="GO:0008241">
    <property type="term" value="F:peptidyl-dipeptidase activity"/>
    <property type="evidence" value="ECO:0007669"/>
    <property type="project" value="UniProtKB-EC"/>
</dbReference>
<protein>
    <recommendedName>
        <fullName evidence="5">Cyanophycinase</fullName>
        <ecNumber evidence="4">3.4.15.6</ecNumber>
    </recommendedName>
</protein>
<accession>A0ABV8V5J7</accession>
<reference evidence="10" key="1">
    <citation type="journal article" date="2019" name="Int. J. Syst. Evol. Microbiol.">
        <title>The Global Catalogue of Microorganisms (GCM) 10K type strain sequencing project: providing services to taxonomists for standard genome sequencing and annotation.</title>
        <authorList>
            <consortium name="The Broad Institute Genomics Platform"/>
            <consortium name="The Broad Institute Genome Sequencing Center for Infectious Disease"/>
            <person name="Wu L."/>
            <person name="Ma J."/>
        </authorList>
    </citation>
    <scope>NUCLEOTIDE SEQUENCE [LARGE SCALE GENOMIC DNA]</scope>
    <source>
        <strain evidence="10">CECT 8570</strain>
    </source>
</reference>
<evidence type="ECO:0000313" key="10">
    <source>
        <dbReference type="Proteomes" id="UP001595840"/>
    </source>
</evidence>
<evidence type="ECO:0000256" key="2">
    <source>
        <dbReference type="ARBA" id="ARBA00002039"/>
    </source>
</evidence>
<evidence type="ECO:0000256" key="4">
    <source>
        <dbReference type="ARBA" id="ARBA00013115"/>
    </source>
</evidence>
<comment type="function">
    <text evidence="2">Exopeptidase that catalyzes the hydrolytic cleavage of multi-L-arginyl-poly-L-aspartic acid (cyanophycin; a water-insoluble reserve polymer) into aspartate-arginine dipeptides.</text>
</comment>
<evidence type="ECO:0000256" key="7">
    <source>
        <dbReference type="ARBA" id="ARBA00022801"/>
    </source>
</evidence>
<name>A0ABV8V5J7_9GAMM</name>
<dbReference type="Proteomes" id="UP001595840">
    <property type="component" value="Unassembled WGS sequence"/>
</dbReference>
<dbReference type="GO" id="GO:0004180">
    <property type="term" value="F:carboxypeptidase activity"/>
    <property type="evidence" value="ECO:0007669"/>
    <property type="project" value="UniProtKB-KW"/>
</dbReference>
<keyword evidence="9" id="KW-0121">Carboxypeptidase</keyword>
<dbReference type="EC" id="3.4.15.6" evidence="4"/>
<keyword evidence="8" id="KW-0720">Serine protease</keyword>